<reference evidence="1" key="1">
    <citation type="submission" date="2023-07" db="EMBL/GenBank/DDBJ databases">
        <authorList>
            <consortium name="CYATHOMIX"/>
        </authorList>
    </citation>
    <scope>NUCLEOTIDE SEQUENCE</scope>
    <source>
        <strain evidence="1">N/A</strain>
    </source>
</reference>
<sequence>MRLKLSEALRCMEAFNRLTTGLDRGKQGKQITGLARRLMYLEWDVRKGRHQLGSFIGAHLRKEDEAKRRSLLTFPDCNETDTCAVCLKDAL</sequence>
<name>A0AA36GXI3_CYLNA</name>
<proteinExistence type="predicted"/>
<gene>
    <name evidence="1" type="ORF">CYNAS_LOCUS12146</name>
</gene>
<dbReference type="Proteomes" id="UP001176961">
    <property type="component" value="Unassembled WGS sequence"/>
</dbReference>
<protein>
    <submittedName>
        <fullName evidence="1">Uncharacterized protein</fullName>
    </submittedName>
</protein>
<organism evidence="1 2">
    <name type="scientific">Cylicocyclus nassatus</name>
    <name type="common">Nematode worm</name>
    <dbReference type="NCBI Taxonomy" id="53992"/>
    <lineage>
        <taxon>Eukaryota</taxon>
        <taxon>Metazoa</taxon>
        <taxon>Ecdysozoa</taxon>
        <taxon>Nematoda</taxon>
        <taxon>Chromadorea</taxon>
        <taxon>Rhabditida</taxon>
        <taxon>Rhabditina</taxon>
        <taxon>Rhabditomorpha</taxon>
        <taxon>Strongyloidea</taxon>
        <taxon>Strongylidae</taxon>
        <taxon>Cylicocyclus</taxon>
    </lineage>
</organism>
<keyword evidence="2" id="KW-1185">Reference proteome</keyword>
<comment type="caution">
    <text evidence="1">The sequence shown here is derived from an EMBL/GenBank/DDBJ whole genome shotgun (WGS) entry which is preliminary data.</text>
</comment>
<evidence type="ECO:0000313" key="2">
    <source>
        <dbReference type="Proteomes" id="UP001176961"/>
    </source>
</evidence>
<dbReference type="EMBL" id="CATQJL010000223">
    <property type="protein sequence ID" value="CAJ0600163.1"/>
    <property type="molecule type" value="Genomic_DNA"/>
</dbReference>
<dbReference type="AlphaFoldDB" id="A0AA36GXI3"/>
<accession>A0AA36GXI3</accession>
<evidence type="ECO:0000313" key="1">
    <source>
        <dbReference type="EMBL" id="CAJ0600163.1"/>
    </source>
</evidence>